<feature type="signal peptide" evidence="1">
    <location>
        <begin position="1"/>
        <end position="24"/>
    </location>
</feature>
<dbReference type="EMBL" id="LR593886">
    <property type="protein sequence ID" value="VTS02157.1"/>
    <property type="molecule type" value="Genomic_DNA"/>
</dbReference>
<evidence type="ECO:0000256" key="1">
    <source>
        <dbReference type="SAM" id="SignalP"/>
    </source>
</evidence>
<accession>A0A6P2DKN2</accession>
<protein>
    <recommendedName>
        <fullName evidence="4">SbsA Ig-like domain-containing protein</fullName>
    </recommendedName>
</protein>
<evidence type="ECO:0000313" key="3">
    <source>
        <dbReference type="Proteomes" id="UP000464178"/>
    </source>
</evidence>
<organism evidence="2 3">
    <name type="scientific">Gemmata massiliana</name>
    <dbReference type="NCBI Taxonomy" id="1210884"/>
    <lineage>
        <taxon>Bacteria</taxon>
        <taxon>Pseudomonadati</taxon>
        <taxon>Planctomycetota</taxon>
        <taxon>Planctomycetia</taxon>
        <taxon>Gemmatales</taxon>
        <taxon>Gemmataceae</taxon>
        <taxon>Gemmata</taxon>
    </lineage>
</organism>
<feature type="chain" id="PRO_5027124414" description="SbsA Ig-like domain-containing protein" evidence="1">
    <location>
        <begin position="25"/>
        <end position="389"/>
    </location>
</feature>
<dbReference type="RefSeq" id="WP_162672663.1">
    <property type="nucleotide sequence ID" value="NZ_LR593886.1"/>
</dbReference>
<evidence type="ECO:0000313" key="2">
    <source>
        <dbReference type="EMBL" id="VTS02157.1"/>
    </source>
</evidence>
<gene>
    <name evidence="2" type="ORF">SOIL9_76100</name>
</gene>
<dbReference type="KEGG" id="gms:SOIL9_76100"/>
<proteinExistence type="predicted"/>
<keyword evidence="1" id="KW-0732">Signal</keyword>
<name>A0A6P2DKN2_9BACT</name>
<dbReference type="AlphaFoldDB" id="A0A6P2DKN2"/>
<evidence type="ECO:0008006" key="4">
    <source>
        <dbReference type="Google" id="ProtNLM"/>
    </source>
</evidence>
<sequence>MTATVLRACAITLSLLTSALSAIGADPQAKLVSTKPGAPPTVEIVGIEKSSLAALAAAKLTADEWPKAARLVVDEGSADEVAKKPPVAGSWSITADALKFDPLFPLVPGTKYRVFCDLAAAPRMKIEPAPFALAVSIPKPPPGPRVSVVGVFPSANRLPENTLRFYVQFSGPVARGDVYKHVKLVRADGTRVAFPFLEIDEELWSADGLRLTLLFDPGRVKRGLKPREEDGPILEEGHRYTFEVDANWLDLDGRPLTAAHKKTFDVLAPDDQPVWPEDWSIVAPRARSDAPLVVKLAKPLDRALLGRMLWVTDSDGKNVEGTLTVGGGERVVTFAPKNPWARGGYKLVADARLEDVCGNRVGEPFELDVLKPIPLRPVTKIAERPFTVK</sequence>
<reference evidence="2 3" key="1">
    <citation type="submission" date="2019-05" db="EMBL/GenBank/DDBJ databases">
        <authorList>
            <consortium name="Science for Life Laboratories"/>
        </authorList>
    </citation>
    <scope>NUCLEOTIDE SEQUENCE [LARGE SCALE GENOMIC DNA]</scope>
    <source>
        <strain evidence="2">Soil9</strain>
    </source>
</reference>
<dbReference type="Proteomes" id="UP000464178">
    <property type="component" value="Chromosome"/>
</dbReference>
<keyword evidence="3" id="KW-1185">Reference proteome</keyword>